<dbReference type="Pfam" id="PF07508">
    <property type="entry name" value="Recombinase"/>
    <property type="match status" value="1"/>
</dbReference>
<dbReference type="InterPro" id="IPR011109">
    <property type="entry name" value="DNA_bind_recombinase_dom"/>
</dbReference>
<dbReference type="Gene3D" id="3.40.50.1390">
    <property type="entry name" value="Resolvase, N-terminal catalytic domain"/>
    <property type="match status" value="1"/>
</dbReference>
<dbReference type="Gene3D" id="3.90.1750.20">
    <property type="entry name" value="Putative Large Serine Recombinase, Chain B, Domain 2"/>
    <property type="match status" value="1"/>
</dbReference>
<gene>
    <name evidence="8" type="ORF">T1815_12561</name>
</gene>
<dbReference type="PANTHER" id="PTHR30461">
    <property type="entry name" value="DNA-INVERTASE FROM LAMBDOID PROPHAGE"/>
    <property type="match status" value="1"/>
</dbReference>
<dbReference type="InterPro" id="IPR050639">
    <property type="entry name" value="SSR_resolvase"/>
</dbReference>
<feature type="domain" description="Resolvase/invertase-type recombinase catalytic" evidence="6">
    <location>
        <begin position="4"/>
        <end position="151"/>
    </location>
</feature>
<evidence type="ECO:0000256" key="4">
    <source>
        <dbReference type="PIRSR" id="PIRSR606118-50"/>
    </source>
</evidence>
<keyword evidence="3" id="KW-0233">DNA recombination</keyword>
<evidence type="ECO:0000313" key="9">
    <source>
        <dbReference type="Proteomes" id="UP000049472"/>
    </source>
</evidence>
<reference evidence="9" key="1">
    <citation type="submission" date="2015-05" db="EMBL/GenBank/DDBJ databases">
        <authorList>
            <consortium name="Pathogen Informatics"/>
        </authorList>
    </citation>
    <scope>NUCLEOTIDE SEQUENCE [LARGE SCALE GENOMIC DNA]</scope>
    <source>
        <strain evidence="9">T1-815</strain>
    </source>
</reference>
<accession>A0A0M6WHU0</accession>
<dbReference type="Proteomes" id="UP000049472">
    <property type="component" value="Unassembled WGS sequence"/>
</dbReference>
<dbReference type="CDD" id="cd00338">
    <property type="entry name" value="Ser_Recombinase"/>
    <property type="match status" value="1"/>
</dbReference>
<organism evidence="8 9">
    <name type="scientific">Agathobacter rectalis</name>
    <dbReference type="NCBI Taxonomy" id="39491"/>
    <lineage>
        <taxon>Bacteria</taxon>
        <taxon>Bacillati</taxon>
        <taxon>Bacillota</taxon>
        <taxon>Clostridia</taxon>
        <taxon>Lachnospirales</taxon>
        <taxon>Lachnospiraceae</taxon>
        <taxon>Agathobacter</taxon>
    </lineage>
</organism>
<evidence type="ECO:0000256" key="1">
    <source>
        <dbReference type="ARBA" id="ARBA00022908"/>
    </source>
</evidence>
<dbReference type="GO" id="GO:0015074">
    <property type="term" value="P:DNA integration"/>
    <property type="evidence" value="ECO:0007669"/>
    <property type="project" value="UniProtKB-KW"/>
</dbReference>
<dbReference type="PROSITE" id="PS51737">
    <property type="entry name" value="RECOMBINASE_DNA_BIND"/>
    <property type="match status" value="1"/>
</dbReference>
<protein>
    <recommendedName>
        <fullName evidence="10">Recombinase family protein</fullName>
    </recommendedName>
</protein>
<evidence type="ECO:0000259" key="7">
    <source>
        <dbReference type="PROSITE" id="PS51737"/>
    </source>
</evidence>
<dbReference type="Pfam" id="PF00239">
    <property type="entry name" value="Resolvase"/>
    <property type="match status" value="1"/>
</dbReference>
<dbReference type="PROSITE" id="PS00397">
    <property type="entry name" value="RECOMBINASES_1"/>
    <property type="match status" value="1"/>
</dbReference>
<evidence type="ECO:0000256" key="2">
    <source>
        <dbReference type="ARBA" id="ARBA00023125"/>
    </source>
</evidence>
<dbReference type="InterPro" id="IPR006119">
    <property type="entry name" value="Resolv_N"/>
</dbReference>
<dbReference type="PROSITE" id="PS51736">
    <property type="entry name" value="RECOMBINASES_3"/>
    <property type="match status" value="1"/>
</dbReference>
<dbReference type="InterPro" id="IPR038109">
    <property type="entry name" value="DNA_bind_recomb_sf"/>
</dbReference>
<feature type="active site" description="O-(5'-phospho-DNA)-serine intermediate" evidence="4 5">
    <location>
        <position position="12"/>
    </location>
</feature>
<dbReference type="SMART" id="SM00857">
    <property type="entry name" value="Resolvase"/>
    <property type="match status" value="1"/>
</dbReference>
<dbReference type="AlphaFoldDB" id="A0A0M6WHU0"/>
<dbReference type="PANTHER" id="PTHR30461:SF23">
    <property type="entry name" value="DNA RECOMBINASE-RELATED"/>
    <property type="match status" value="1"/>
</dbReference>
<dbReference type="GO" id="GO:0003677">
    <property type="term" value="F:DNA binding"/>
    <property type="evidence" value="ECO:0007669"/>
    <property type="project" value="UniProtKB-KW"/>
</dbReference>
<dbReference type="InterPro" id="IPR006118">
    <property type="entry name" value="Recombinase_CS"/>
</dbReference>
<dbReference type="RefSeq" id="WP_055061551.1">
    <property type="nucleotide sequence ID" value="NZ_CVRQ01000016.1"/>
</dbReference>
<feature type="domain" description="Recombinase" evidence="7">
    <location>
        <begin position="159"/>
        <end position="279"/>
    </location>
</feature>
<proteinExistence type="predicted"/>
<evidence type="ECO:0000256" key="5">
    <source>
        <dbReference type="PROSITE-ProRule" id="PRU10137"/>
    </source>
</evidence>
<evidence type="ECO:0008006" key="10">
    <source>
        <dbReference type="Google" id="ProtNLM"/>
    </source>
</evidence>
<dbReference type="GO" id="GO:0000150">
    <property type="term" value="F:DNA strand exchange activity"/>
    <property type="evidence" value="ECO:0007669"/>
    <property type="project" value="InterPro"/>
</dbReference>
<dbReference type="InterPro" id="IPR036162">
    <property type="entry name" value="Resolvase-like_N_sf"/>
</dbReference>
<evidence type="ECO:0000313" key="8">
    <source>
        <dbReference type="EMBL" id="CRL36127.1"/>
    </source>
</evidence>
<keyword evidence="2" id="KW-0238">DNA-binding</keyword>
<evidence type="ECO:0000256" key="3">
    <source>
        <dbReference type="ARBA" id="ARBA00023172"/>
    </source>
</evidence>
<sequence length="559" mass="63784">MSKTVAIYVRVSTGKQADRDSIPFQIQECSNYVKHFLKTENFEVFKDAGRSGKNTHRPEYQRMIEKVKSGMISHVVVYKIDRISRNLVDFSIMYNDFKEHKVAFISLNEQFDTSSAIGEAVLKIILVFAELERKLTGERVRDIMMNRALEGKWNGARVPYGWDWDTKKQCPVHSNTEAEYARMMYRLYDECHSTCVVRDYCNAHDIPTKRGGEWTSKTVADFLRNPMNVGDYRYNYRKSARGKRNDPSEVIYVKDVFPPLIDRELYERVTHQMDMNTFGLGKDGRKVVSKKTHVFGGLIVCGLCGAFYHSDADVVRADGFRPSNYRCGAHNKKIHCKAKGTSDVKLGPFIFNYISNLVKASKSKKLLHFVSDLEQILLTGPEFEQVAGIADIGLDVTFDTIMHGFKPKRYTAAPYTVIRSGDSDALTAKRDKTIRALERLKKLFLFEDDAMSEKEYLMSKRELEGTLSDIENELSALEADTADTKYDDMSFISTASGFLIAHQIASGEHINYRELSCAVDAKVLKDFANSVIERIVLLDGRVASIEFKNGLVHEFLYRE</sequence>
<evidence type="ECO:0000259" key="6">
    <source>
        <dbReference type="PROSITE" id="PS51736"/>
    </source>
</evidence>
<name>A0A0M6WHU0_9FIRM</name>
<dbReference type="EMBL" id="CVRQ01000016">
    <property type="protein sequence ID" value="CRL36127.1"/>
    <property type="molecule type" value="Genomic_DNA"/>
</dbReference>
<dbReference type="SUPFAM" id="SSF53041">
    <property type="entry name" value="Resolvase-like"/>
    <property type="match status" value="1"/>
</dbReference>
<keyword evidence="1" id="KW-0229">DNA integration</keyword>
<keyword evidence="9" id="KW-1185">Reference proteome</keyword>